<evidence type="ECO:0000256" key="1">
    <source>
        <dbReference type="SAM" id="Phobius"/>
    </source>
</evidence>
<evidence type="ECO:0008006" key="4">
    <source>
        <dbReference type="Google" id="ProtNLM"/>
    </source>
</evidence>
<dbReference type="RefSeq" id="WP_425585986.1">
    <property type="nucleotide sequence ID" value="NZ_BAAAXZ010000079.1"/>
</dbReference>
<comment type="caution">
    <text evidence="2">The sequence shown here is derived from an EMBL/GenBank/DDBJ whole genome shotgun (WGS) entry which is preliminary data.</text>
</comment>
<proteinExistence type="predicted"/>
<keyword evidence="3" id="KW-1185">Reference proteome</keyword>
<reference evidence="3" key="1">
    <citation type="journal article" date="2019" name="Int. J. Syst. Evol. Microbiol.">
        <title>The Global Catalogue of Microorganisms (GCM) 10K type strain sequencing project: providing services to taxonomists for standard genome sequencing and annotation.</title>
        <authorList>
            <consortium name="The Broad Institute Genomics Platform"/>
            <consortium name="The Broad Institute Genome Sequencing Center for Infectious Disease"/>
            <person name="Wu L."/>
            <person name="Ma J."/>
        </authorList>
    </citation>
    <scope>NUCLEOTIDE SEQUENCE [LARGE SCALE GENOMIC DNA]</scope>
    <source>
        <strain evidence="3">JCM 4087</strain>
    </source>
</reference>
<keyword evidence="1" id="KW-1133">Transmembrane helix</keyword>
<keyword evidence="1" id="KW-0472">Membrane</keyword>
<dbReference type="EMBL" id="BAAAXZ010000079">
    <property type="protein sequence ID" value="GAA2924586.1"/>
    <property type="molecule type" value="Genomic_DNA"/>
</dbReference>
<gene>
    <name evidence="2" type="ORF">GCM10020221_20660</name>
</gene>
<organism evidence="2 3">
    <name type="scientific">Streptomyces thioluteus</name>
    <dbReference type="NCBI Taxonomy" id="66431"/>
    <lineage>
        <taxon>Bacteria</taxon>
        <taxon>Bacillati</taxon>
        <taxon>Actinomycetota</taxon>
        <taxon>Actinomycetes</taxon>
        <taxon>Kitasatosporales</taxon>
        <taxon>Streptomycetaceae</taxon>
        <taxon>Streptomyces</taxon>
    </lineage>
</organism>
<keyword evidence="1" id="KW-0812">Transmembrane</keyword>
<sequence>MGTVAYTYICYSTTTVLLLVACLVSGASLAGYDGGTWGKLVLLTAHRAAARPLPDQPGGQEPGPVRGPRRRFLLETPGAALIAALWLGQTPPRRRIPRWR</sequence>
<feature type="transmembrane region" description="Helical" evidence="1">
    <location>
        <begin position="6"/>
        <end position="30"/>
    </location>
</feature>
<name>A0ABP6J8V9_STRTU</name>
<evidence type="ECO:0000313" key="2">
    <source>
        <dbReference type="EMBL" id="GAA2924586.1"/>
    </source>
</evidence>
<evidence type="ECO:0000313" key="3">
    <source>
        <dbReference type="Proteomes" id="UP001501102"/>
    </source>
</evidence>
<accession>A0ABP6J8V9</accession>
<protein>
    <recommendedName>
        <fullName evidence="4">Integral membrane protein</fullName>
    </recommendedName>
</protein>
<dbReference type="Proteomes" id="UP001501102">
    <property type="component" value="Unassembled WGS sequence"/>
</dbReference>